<evidence type="ECO:0008006" key="2">
    <source>
        <dbReference type="Google" id="ProtNLM"/>
    </source>
</evidence>
<protein>
    <recommendedName>
        <fullName evidence="2">DNA-binding protein</fullName>
    </recommendedName>
</protein>
<dbReference type="Proteomes" id="UP000220969">
    <property type="component" value="Unassembled WGS sequence"/>
</dbReference>
<evidence type="ECO:0000313" key="1">
    <source>
        <dbReference type="EMBL" id="PEI85885.1"/>
    </source>
</evidence>
<organism evidence="1">
    <name type="scientific">Bacillus toyonensis</name>
    <dbReference type="NCBI Taxonomy" id="155322"/>
    <lineage>
        <taxon>Bacteria</taxon>
        <taxon>Bacillati</taxon>
        <taxon>Bacillota</taxon>
        <taxon>Bacilli</taxon>
        <taxon>Bacillales</taxon>
        <taxon>Bacillaceae</taxon>
        <taxon>Bacillus</taxon>
        <taxon>Bacillus cereus group</taxon>
    </lineage>
</organism>
<dbReference type="RefSeq" id="WP_098164537.1">
    <property type="nucleotide sequence ID" value="NZ_NUEH01000031.1"/>
</dbReference>
<dbReference type="EMBL" id="NUEH01000031">
    <property type="protein sequence ID" value="PEI85885.1"/>
    <property type="molecule type" value="Genomic_DNA"/>
</dbReference>
<sequence length="167" mass="19309">MDAKWVISQLDKGVLMKDVARQLGISDSTVRTKLKKAGYVAINKHWVKGNGEQLLNDQTTTEEQVKDTETTPKERIHNNLTTSNHFSNEEIEIIREMINNFKQIDTKAEKGLYDRIGERETGNERNNIFLNTDTQNMFDDFIAEKNLTKKKSLIVELALEDFIKKYS</sequence>
<proteinExistence type="predicted"/>
<name>A0AB73R6Q5_9BACI</name>
<gene>
    <name evidence="1" type="ORF">CN678_14330</name>
</gene>
<reference evidence="1" key="1">
    <citation type="submission" date="2017-09" db="EMBL/GenBank/DDBJ databases">
        <title>Large-scale bioinformatics analysis of Bacillus genomes uncovers conserved roles of natural products in bacterial physiology.</title>
        <authorList>
            <consortium name="Agbiome Team Llc"/>
            <person name="Bleich R.M."/>
            <person name="Kirk G.J."/>
            <person name="Santa Maria K.C."/>
            <person name="Allen S.E."/>
            <person name="Farag S."/>
            <person name="Shank E.A."/>
            <person name="Bowers A."/>
        </authorList>
    </citation>
    <scope>NUCLEOTIDE SEQUENCE</scope>
    <source>
        <strain evidence="1">AFS005430</strain>
    </source>
</reference>
<accession>A0AB73R6Q5</accession>
<dbReference type="AlphaFoldDB" id="A0AB73R6Q5"/>
<comment type="caution">
    <text evidence="1">The sequence shown here is derived from an EMBL/GenBank/DDBJ whole genome shotgun (WGS) entry which is preliminary data.</text>
</comment>